<proteinExistence type="predicted"/>
<evidence type="ECO:0000313" key="1">
    <source>
        <dbReference type="EMBL" id="GIY43267.1"/>
    </source>
</evidence>
<comment type="caution">
    <text evidence="1">The sequence shown here is derived from an EMBL/GenBank/DDBJ whole genome shotgun (WGS) entry which is preliminary data.</text>
</comment>
<gene>
    <name evidence="1" type="ORF">CEXT_550111</name>
</gene>
<dbReference type="EMBL" id="BPLR01010950">
    <property type="protein sequence ID" value="GIY43267.1"/>
    <property type="molecule type" value="Genomic_DNA"/>
</dbReference>
<evidence type="ECO:0000313" key="2">
    <source>
        <dbReference type="Proteomes" id="UP001054945"/>
    </source>
</evidence>
<dbReference type="Proteomes" id="UP001054945">
    <property type="component" value="Unassembled WGS sequence"/>
</dbReference>
<name>A0AAV4TD05_CAEEX</name>
<organism evidence="1 2">
    <name type="scientific">Caerostris extrusa</name>
    <name type="common">Bark spider</name>
    <name type="synonym">Caerostris bankana</name>
    <dbReference type="NCBI Taxonomy" id="172846"/>
    <lineage>
        <taxon>Eukaryota</taxon>
        <taxon>Metazoa</taxon>
        <taxon>Ecdysozoa</taxon>
        <taxon>Arthropoda</taxon>
        <taxon>Chelicerata</taxon>
        <taxon>Arachnida</taxon>
        <taxon>Araneae</taxon>
        <taxon>Araneomorphae</taxon>
        <taxon>Entelegynae</taxon>
        <taxon>Araneoidea</taxon>
        <taxon>Araneidae</taxon>
        <taxon>Caerostris</taxon>
    </lineage>
</organism>
<keyword evidence="2" id="KW-1185">Reference proteome</keyword>
<accession>A0AAV4TD05</accession>
<protein>
    <submittedName>
        <fullName evidence="1">Uncharacterized protein</fullName>
    </submittedName>
</protein>
<reference evidence="1 2" key="1">
    <citation type="submission" date="2021-06" db="EMBL/GenBank/DDBJ databases">
        <title>Caerostris extrusa draft genome.</title>
        <authorList>
            <person name="Kono N."/>
            <person name="Arakawa K."/>
        </authorList>
    </citation>
    <scope>NUCLEOTIDE SEQUENCE [LARGE SCALE GENOMIC DNA]</scope>
</reference>
<dbReference type="AlphaFoldDB" id="A0AAV4TD05"/>
<sequence>MGRDMLLDSSSLKYRKSETTTEEYLDRMYRETKLEIFIIPYIEGYNAAWTGVYNECFEHSMEWTDGAFEF</sequence>